<sequence length="77" mass="8315">MMQFVIGSKQTVKMVEQGNAILVYVAQDADQRMTDKIVRLCETAGVPISWVDTMKNLGVTCGIEVGAAMAAVIPEIE</sequence>
<dbReference type="InterPro" id="IPR029064">
    <property type="entry name" value="Ribosomal_eL30-like_sf"/>
</dbReference>
<evidence type="ECO:0000313" key="3">
    <source>
        <dbReference type="Proteomes" id="UP000838686"/>
    </source>
</evidence>
<gene>
    <name evidence="2" type="primary">rplGB</name>
    <name evidence="2" type="ORF">PAECIP111893_04597</name>
</gene>
<accession>A0ABM9CNX3</accession>
<dbReference type="Proteomes" id="UP000838686">
    <property type="component" value="Unassembled WGS sequence"/>
</dbReference>
<dbReference type="EMBL" id="CAKMMF010000033">
    <property type="protein sequence ID" value="CAH1219703.1"/>
    <property type="molecule type" value="Genomic_DNA"/>
</dbReference>
<feature type="domain" description="Ribosomal protein eL8/eL30/eS12/Gadd45" evidence="1">
    <location>
        <begin position="4"/>
        <end position="74"/>
    </location>
</feature>
<evidence type="ECO:0000259" key="1">
    <source>
        <dbReference type="Pfam" id="PF01248"/>
    </source>
</evidence>
<dbReference type="SUPFAM" id="SSF55315">
    <property type="entry name" value="L30e-like"/>
    <property type="match status" value="1"/>
</dbReference>
<comment type="caution">
    <text evidence="2">The sequence shown here is derived from an EMBL/GenBank/DDBJ whole genome shotgun (WGS) entry which is preliminary data.</text>
</comment>
<keyword evidence="3" id="KW-1185">Reference proteome</keyword>
<organism evidence="2 3">
    <name type="scientific">Paenibacillus plantiphilus</name>
    <dbReference type="NCBI Taxonomy" id="2905650"/>
    <lineage>
        <taxon>Bacteria</taxon>
        <taxon>Bacillati</taxon>
        <taxon>Bacillota</taxon>
        <taxon>Bacilli</taxon>
        <taxon>Bacillales</taxon>
        <taxon>Paenibacillaceae</taxon>
        <taxon>Paenibacillus</taxon>
    </lineage>
</organism>
<dbReference type="Pfam" id="PF01248">
    <property type="entry name" value="Ribosomal_L7Ae"/>
    <property type="match status" value="1"/>
</dbReference>
<reference evidence="2" key="1">
    <citation type="submission" date="2022-01" db="EMBL/GenBank/DDBJ databases">
        <authorList>
            <person name="Criscuolo A."/>
        </authorList>
    </citation>
    <scope>NUCLEOTIDE SEQUENCE</scope>
    <source>
        <strain evidence="2">CIP111893</strain>
    </source>
</reference>
<dbReference type="Gene3D" id="3.30.1330.30">
    <property type="match status" value="1"/>
</dbReference>
<dbReference type="PRINTS" id="PR00884">
    <property type="entry name" value="RIBOSOMALHS6"/>
</dbReference>
<proteinExistence type="predicted"/>
<evidence type="ECO:0000313" key="2">
    <source>
        <dbReference type="EMBL" id="CAH1219703.1"/>
    </source>
</evidence>
<name>A0ABM9CNX3_9BACL</name>
<protein>
    <submittedName>
        <fullName evidence="2">Ribosome-associated protein L7Ae-like protein</fullName>
    </submittedName>
</protein>
<dbReference type="InterPro" id="IPR004038">
    <property type="entry name" value="Ribosomal_eL8/eL30/eS12/Gad45"/>
</dbReference>